<dbReference type="InterPro" id="IPR055411">
    <property type="entry name" value="LRR_FXL15/At3g58940/PEG3-like"/>
</dbReference>
<organism evidence="2 3">
    <name type="scientific">Exidia glandulosa HHB12029</name>
    <dbReference type="NCBI Taxonomy" id="1314781"/>
    <lineage>
        <taxon>Eukaryota</taxon>
        <taxon>Fungi</taxon>
        <taxon>Dikarya</taxon>
        <taxon>Basidiomycota</taxon>
        <taxon>Agaricomycotina</taxon>
        <taxon>Agaricomycetes</taxon>
        <taxon>Auriculariales</taxon>
        <taxon>Exidiaceae</taxon>
        <taxon>Exidia</taxon>
    </lineage>
</organism>
<dbReference type="Pfam" id="PF24758">
    <property type="entry name" value="LRR_At5g56370"/>
    <property type="match status" value="1"/>
</dbReference>
<name>A0A166N0Q0_EXIGL</name>
<dbReference type="Gene3D" id="3.80.10.10">
    <property type="entry name" value="Ribonuclease Inhibitor"/>
    <property type="match status" value="1"/>
</dbReference>
<dbReference type="InterPro" id="IPR032675">
    <property type="entry name" value="LRR_dom_sf"/>
</dbReference>
<dbReference type="SUPFAM" id="SSF52047">
    <property type="entry name" value="RNI-like"/>
    <property type="match status" value="1"/>
</dbReference>
<evidence type="ECO:0000259" key="1">
    <source>
        <dbReference type="Pfam" id="PF24758"/>
    </source>
</evidence>
<evidence type="ECO:0000313" key="3">
    <source>
        <dbReference type="Proteomes" id="UP000077266"/>
    </source>
</evidence>
<evidence type="ECO:0000313" key="2">
    <source>
        <dbReference type="EMBL" id="KZV78625.1"/>
    </source>
</evidence>
<reference evidence="2 3" key="1">
    <citation type="journal article" date="2016" name="Mol. Biol. Evol.">
        <title>Comparative Genomics of Early-Diverging Mushroom-Forming Fungi Provides Insights into the Origins of Lignocellulose Decay Capabilities.</title>
        <authorList>
            <person name="Nagy L.G."/>
            <person name="Riley R."/>
            <person name="Tritt A."/>
            <person name="Adam C."/>
            <person name="Daum C."/>
            <person name="Floudas D."/>
            <person name="Sun H."/>
            <person name="Yadav J.S."/>
            <person name="Pangilinan J."/>
            <person name="Larsson K.H."/>
            <person name="Matsuura K."/>
            <person name="Barry K."/>
            <person name="Labutti K."/>
            <person name="Kuo R."/>
            <person name="Ohm R.A."/>
            <person name="Bhattacharya S.S."/>
            <person name="Shirouzu T."/>
            <person name="Yoshinaga Y."/>
            <person name="Martin F.M."/>
            <person name="Grigoriev I.V."/>
            <person name="Hibbett D.S."/>
        </authorList>
    </citation>
    <scope>NUCLEOTIDE SEQUENCE [LARGE SCALE GENOMIC DNA]</scope>
    <source>
        <strain evidence="2 3">HHB12029</strain>
    </source>
</reference>
<dbReference type="Proteomes" id="UP000077266">
    <property type="component" value="Unassembled WGS sequence"/>
</dbReference>
<accession>A0A166N0Q0</accession>
<protein>
    <recommendedName>
        <fullName evidence="1">F-box/LRR-repeat protein 15/At3g58940/PEG3-like LRR domain-containing protein</fullName>
    </recommendedName>
</protein>
<proteinExistence type="predicted"/>
<sequence>MMMMTLSPHRRPSYVCDTLKDLRAACLVCRAWRESALVPLYARVILHSPQQLDLFLRSLEHYKALASLVRSIQLPDETQSLPEHLPAARPFGYQKRRLWDLGRAVGLVLERCSTATEIAFRVNTPKLSFVHGYDSNAHRIQRLELSAGPRNDPTQILRETALPILRLPTLPIADPLITHLTLYGLHVFPAHELIRFPRLVTLRIHFCVAAMGWLDRILDRCPVLEILQIEAFAYDTRQRWNLSELRPASNSLRQLRLDWSRRDLGQSLSFLQYLTLLELSVRTILDDPSPIDLPSNLETLIFSTRGFVFRGEYGGSRCALISAVGALQRRLPSWKRASTPNLVNLQLSGDGAVGHCILWDWAIASFLLQPFCRSLGVNLDIFLFIVSAPQKRRGF</sequence>
<dbReference type="InParanoid" id="A0A166N0Q0"/>
<gene>
    <name evidence="2" type="ORF">EXIGLDRAFT_520637</name>
</gene>
<feature type="domain" description="F-box/LRR-repeat protein 15/At3g58940/PEG3-like LRR" evidence="1">
    <location>
        <begin position="160"/>
        <end position="260"/>
    </location>
</feature>
<dbReference type="AlphaFoldDB" id="A0A166N0Q0"/>
<keyword evidence="3" id="KW-1185">Reference proteome</keyword>
<dbReference type="EMBL" id="KV426817">
    <property type="protein sequence ID" value="KZV78625.1"/>
    <property type="molecule type" value="Genomic_DNA"/>
</dbReference>